<dbReference type="AlphaFoldDB" id="A0AA38LNY1"/>
<name>A0AA38LNY1_TAXCH</name>
<feature type="non-terminal residue" evidence="2">
    <location>
        <position position="1"/>
    </location>
</feature>
<feature type="region of interest" description="Disordered" evidence="1">
    <location>
        <begin position="1"/>
        <end position="33"/>
    </location>
</feature>
<comment type="caution">
    <text evidence="2">The sequence shown here is derived from an EMBL/GenBank/DDBJ whole genome shotgun (WGS) entry which is preliminary data.</text>
</comment>
<reference evidence="2 3" key="1">
    <citation type="journal article" date="2021" name="Nat. Plants">
        <title>The Taxus genome provides insights into paclitaxel biosynthesis.</title>
        <authorList>
            <person name="Xiong X."/>
            <person name="Gou J."/>
            <person name="Liao Q."/>
            <person name="Li Y."/>
            <person name="Zhou Q."/>
            <person name="Bi G."/>
            <person name="Li C."/>
            <person name="Du R."/>
            <person name="Wang X."/>
            <person name="Sun T."/>
            <person name="Guo L."/>
            <person name="Liang H."/>
            <person name="Lu P."/>
            <person name="Wu Y."/>
            <person name="Zhang Z."/>
            <person name="Ro D.K."/>
            <person name="Shang Y."/>
            <person name="Huang S."/>
            <person name="Yan J."/>
        </authorList>
    </citation>
    <scope>NUCLEOTIDE SEQUENCE [LARGE SCALE GENOMIC DNA]</scope>
    <source>
        <strain evidence="2">Ta-2019</strain>
    </source>
</reference>
<protein>
    <submittedName>
        <fullName evidence="2">Uncharacterized protein</fullName>
    </submittedName>
</protein>
<sequence>NKGRIPQKNHFPRKKGGQKMLKRVKNPTPGRLSMRAEPKEMKKSLNVVAERAEQWGSSQKNKAFSHGKPLMKNAPKK</sequence>
<keyword evidence="3" id="KW-1185">Reference proteome</keyword>
<dbReference type="Proteomes" id="UP000824469">
    <property type="component" value="Unassembled WGS sequence"/>
</dbReference>
<evidence type="ECO:0000313" key="3">
    <source>
        <dbReference type="Proteomes" id="UP000824469"/>
    </source>
</evidence>
<gene>
    <name evidence="2" type="ORF">KI387_000240</name>
</gene>
<accession>A0AA38LNY1</accession>
<dbReference type="EMBL" id="JAHRHJ020000001">
    <property type="protein sequence ID" value="KAH9328132.1"/>
    <property type="molecule type" value="Genomic_DNA"/>
</dbReference>
<evidence type="ECO:0000313" key="2">
    <source>
        <dbReference type="EMBL" id="KAH9328132.1"/>
    </source>
</evidence>
<feature type="compositionally biased region" description="Basic residues" evidence="1">
    <location>
        <begin position="1"/>
        <end position="25"/>
    </location>
</feature>
<feature type="non-terminal residue" evidence="2">
    <location>
        <position position="77"/>
    </location>
</feature>
<proteinExistence type="predicted"/>
<evidence type="ECO:0000256" key="1">
    <source>
        <dbReference type="SAM" id="MobiDB-lite"/>
    </source>
</evidence>
<feature type="region of interest" description="Disordered" evidence="1">
    <location>
        <begin position="53"/>
        <end position="77"/>
    </location>
</feature>
<organism evidence="2 3">
    <name type="scientific">Taxus chinensis</name>
    <name type="common">Chinese yew</name>
    <name type="synonym">Taxus wallichiana var. chinensis</name>
    <dbReference type="NCBI Taxonomy" id="29808"/>
    <lineage>
        <taxon>Eukaryota</taxon>
        <taxon>Viridiplantae</taxon>
        <taxon>Streptophyta</taxon>
        <taxon>Embryophyta</taxon>
        <taxon>Tracheophyta</taxon>
        <taxon>Spermatophyta</taxon>
        <taxon>Pinopsida</taxon>
        <taxon>Pinidae</taxon>
        <taxon>Conifers II</taxon>
        <taxon>Cupressales</taxon>
        <taxon>Taxaceae</taxon>
        <taxon>Taxus</taxon>
    </lineage>
</organism>